<keyword evidence="1" id="KW-0732">Signal</keyword>
<sequence>MDPICLLPALGDGAFFCNSDDLPPDAQNLQAEVLSSTRSNFVARLPGSRAGVCSTDTYPAAGGGNIELSGFASCLDERKPQGDCERCLLGGSEMIKTSCPGKAGARAGSDVCCIRYEQYSFC</sequence>
<accession>A0AAV2GGX2</accession>
<evidence type="ECO:0000259" key="3">
    <source>
        <dbReference type="PROSITE" id="PS51473"/>
    </source>
</evidence>
<name>A0AAV2GGX2_9ROSI</name>
<evidence type="ECO:0000256" key="2">
    <source>
        <dbReference type="ARBA" id="ARBA00022737"/>
    </source>
</evidence>
<dbReference type="AlphaFoldDB" id="A0AAV2GGX2"/>
<proteinExistence type="predicted"/>
<protein>
    <recommendedName>
        <fullName evidence="3">Gnk2-homologous domain-containing protein</fullName>
    </recommendedName>
</protein>
<dbReference type="EMBL" id="OZ034821">
    <property type="protein sequence ID" value="CAL1409652.1"/>
    <property type="molecule type" value="Genomic_DNA"/>
</dbReference>
<dbReference type="InterPro" id="IPR038408">
    <property type="entry name" value="GNK2_sf"/>
</dbReference>
<dbReference type="InterPro" id="IPR002902">
    <property type="entry name" value="GNK2"/>
</dbReference>
<evidence type="ECO:0000256" key="1">
    <source>
        <dbReference type="ARBA" id="ARBA00022729"/>
    </source>
</evidence>
<dbReference type="Proteomes" id="UP001497516">
    <property type="component" value="Chromosome 8"/>
</dbReference>
<reference evidence="4 5" key="1">
    <citation type="submission" date="2024-04" db="EMBL/GenBank/DDBJ databases">
        <authorList>
            <person name="Fracassetti M."/>
        </authorList>
    </citation>
    <scope>NUCLEOTIDE SEQUENCE [LARGE SCALE GENOMIC DNA]</scope>
</reference>
<feature type="domain" description="Gnk2-homologous" evidence="3">
    <location>
        <begin position="10"/>
        <end position="121"/>
    </location>
</feature>
<organism evidence="4 5">
    <name type="scientific">Linum trigynum</name>
    <dbReference type="NCBI Taxonomy" id="586398"/>
    <lineage>
        <taxon>Eukaryota</taxon>
        <taxon>Viridiplantae</taxon>
        <taxon>Streptophyta</taxon>
        <taxon>Embryophyta</taxon>
        <taxon>Tracheophyta</taxon>
        <taxon>Spermatophyta</taxon>
        <taxon>Magnoliopsida</taxon>
        <taxon>eudicotyledons</taxon>
        <taxon>Gunneridae</taxon>
        <taxon>Pentapetalae</taxon>
        <taxon>rosids</taxon>
        <taxon>fabids</taxon>
        <taxon>Malpighiales</taxon>
        <taxon>Linaceae</taxon>
        <taxon>Linum</taxon>
    </lineage>
</organism>
<evidence type="ECO:0000313" key="4">
    <source>
        <dbReference type="EMBL" id="CAL1409652.1"/>
    </source>
</evidence>
<dbReference type="Gene3D" id="3.30.430.20">
    <property type="entry name" value="Gnk2 domain, C-X8-C-X2-C motif"/>
    <property type="match status" value="1"/>
</dbReference>
<dbReference type="Pfam" id="PF01657">
    <property type="entry name" value="Stress-antifung"/>
    <property type="match status" value="1"/>
</dbReference>
<dbReference type="PROSITE" id="PS51473">
    <property type="entry name" value="GNK2"/>
    <property type="match status" value="1"/>
</dbReference>
<gene>
    <name evidence="4" type="ORF">LTRI10_LOCUS49133</name>
</gene>
<keyword evidence="5" id="KW-1185">Reference proteome</keyword>
<evidence type="ECO:0000313" key="5">
    <source>
        <dbReference type="Proteomes" id="UP001497516"/>
    </source>
</evidence>
<keyword evidence="2" id="KW-0677">Repeat</keyword>